<organism evidence="1 2">
    <name type="scientific">Candidatus Roizmanbacteria bacterium RIFCSPLOWO2_01_FULL_40_42</name>
    <dbReference type="NCBI Taxonomy" id="1802066"/>
    <lineage>
        <taxon>Bacteria</taxon>
        <taxon>Candidatus Roizmaniibacteriota</taxon>
    </lineage>
</organism>
<sequence>MKFKHILICILLLVALFFLSKNSVPKKIPKAIPTLTPIPTPTISKSYIVPTIGKKPVYGIAMIGDSMTAALGPHGGGLSDHMNSLYKENAEDPQRIIIDNYATSSSILAVNTQLTQKVTIDPYTLGPLLSQNYDLILVESFGYNPLSQFGLEEGLRQQSLALEGLMKKLISTFPRAAIVFVATIAPNKQNYAKMTQPNYSAEERAKGAEERISYIKNHIQYATDNNIPLINIYEKSLTENEDGNVMYVNPTDDIHPSFAGVDFIGHEIGNFIHDSKILPK</sequence>
<evidence type="ECO:0000313" key="1">
    <source>
        <dbReference type="EMBL" id="OGK50249.1"/>
    </source>
</evidence>
<dbReference type="Proteomes" id="UP000178558">
    <property type="component" value="Unassembled WGS sequence"/>
</dbReference>
<dbReference type="InterPro" id="IPR001087">
    <property type="entry name" value="GDSL"/>
</dbReference>
<reference evidence="1 2" key="1">
    <citation type="journal article" date="2016" name="Nat. Commun.">
        <title>Thousands of microbial genomes shed light on interconnected biogeochemical processes in an aquifer system.</title>
        <authorList>
            <person name="Anantharaman K."/>
            <person name="Brown C.T."/>
            <person name="Hug L.A."/>
            <person name="Sharon I."/>
            <person name="Castelle C.J."/>
            <person name="Probst A.J."/>
            <person name="Thomas B.C."/>
            <person name="Singh A."/>
            <person name="Wilkins M.J."/>
            <person name="Karaoz U."/>
            <person name="Brodie E.L."/>
            <person name="Williams K.H."/>
            <person name="Hubbard S.S."/>
            <person name="Banfield J.F."/>
        </authorList>
    </citation>
    <scope>NUCLEOTIDE SEQUENCE [LARGE SCALE GENOMIC DNA]</scope>
</reference>
<dbReference type="Pfam" id="PF00657">
    <property type="entry name" value="Lipase_GDSL"/>
    <property type="match status" value="1"/>
</dbReference>
<dbReference type="AlphaFoldDB" id="A0A1F7J3T5"/>
<proteinExistence type="predicted"/>
<dbReference type="SUPFAM" id="SSF52266">
    <property type="entry name" value="SGNH hydrolase"/>
    <property type="match status" value="1"/>
</dbReference>
<dbReference type="InterPro" id="IPR036514">
    <property type="entry name" value="SGNH_hydro_sf"/>
</dbReference>
<dbReference type="CDD" id="cd00229">
    <property type="entry name" value="SGNH_hydrolase"/>
    <property type="match status" value="1"/>
</dbReference>
<name>A0A1F7J3T5_9BACT</name>
<gene>
    <name evidence="1" type="ORF">A3B50_00515</name>
</gene>
<dbReference type="GO" id="GO:0016788">
    <property type="term" value="F:hydrolase activity, acting on ester bonds"/>
    <property type="evidence" value="ECO:0007669"/>
    <property type="project" value="InterPro"/>
</dbReference>
<comment type="caution">
    <text evidence="1">The sequence shown here is derived from an EMBL/GenBank/DDBJ whole genome shotgun (WGS) entry which is preliminary data.</text>
</comment>
<dbReference type="EMBL" id="MGAQ01000020">
    <property type="protein sequence ID" value="OGK50249.1"/>
    <property type="molecule type" value="Genomic_DNA"/>
</dbReference>
<evidence type="ECO:0008006" key="3">
    <source>
        <dbReference type="Google" id="ProtNLM"/>
    </source>
</evidence>
<evidence type="ECO:0000313" key="2">
    <source>
        <dbReference type="Proteomes" id="UP000178558"/>
    </source>
</evidence>
<dbReference type="Gene3D" id="3.40.50.1110">
    <property type="entry name" value="SGNH hydrolase"/>
    <property type="match status" value="1"/>
</dbReference>
<protein>
    <recommendedName>
        <fullName evidence="3">SGNH hydrolase-type esterase domain-containing protein</fullName>
    </recommendedName>
</protein>
<accession>A0A1F7J3T5</accession>